<gene>
    <name evidence="15" type="ORF">GIW73_13960</name>
</gene>
<feature type="transmembrane region" description="Helical" evidence="13">
    <location>
        <begin position="86"/>
        <end position="110"/>
    </location>
</feature>
<evidence type="ECO:0000256" key="5">
    <source>
        <dbReference type="ARBA" id="ARBA00022617"/>
    </source>
</evidence>
<keyword evidence="4" id="KW-1003">Cell membrane</keyword>
<dbReference type="InterPro" id="IPR016174">
    <property type="entry name" value="Di-haem_cyt_TM"/>
</dbReference>
<comment type="cofactor">
    <cofactor evidence="1">
        <name>heme b</name>
        <dbReference type="ChEBI" id="CHEBI:60344"/>
    </cofactor>
</comment>
<keyword evidence="5" id="KW-0349">Heme</keyword>
<dbReference type="GO" id="GO:0009055">
    <property type="term" value="F:electron transfer activity"/>
    <property type="evidence" value="ECO:0007669"/>
    <property type="project" value="InterPro"/>
</dbReference>
<dbReference type="GO" id="GO:0020037">
    <property type="term" value="F:heme binding"/>
    <property type="evidence" value="ECO:0007669"/>
    <property type="project" value="TreeGrafter"/>
</dbReference>
<dbReference type="GO" id="GO:0046872">
    <property type="term" value="F:metal ion binding"/>
    <property type="evidence" value="ECO:0007669"/>
    <property type="project" value="UniProtKB-KW"/>
</dbReference>
<dbReference type="SUPFAM" id="SSF81342">
    <property type="entry name" value="Transmembrane di-heme cytochromes"/>
    <property type="match status" value="1"/>
</dbReference>
<keyword evidence="8" id="KW-0249">Electron transport</keyword>
<comment type="subcellular location">
    <subcellularLocation>
        <location evidence="2">Cell membrane</location>
        <topology evidence="2">Multi-pass membrane protein</topology>
    </subcellularLocation>
</comment>
<dbReference type="EMBL" id="WKEU01000054">
    <property type="protein sequence ID" value="MCF5064043.1"/>
    <property type="molecule type" value="Genomic_DNA"/>
</dbReference>
<dbReference type="Pfam" id="PF01292">
    <property type="entry name" value="Ni_hydr_CYTB"/>
    <property type="match status" value="1"/>
</dbReference>
<evidence type="ECO:0000256" key="4">
    <source>
        <dbReference type="ARBA" id="ARBA00022475"/>
    </source>
</evidence>
<dbReference type="Proteomes" id="UP000814207">
    <property type="component" value="Unassembled WGS sequence"/>
</dbReference>
<keyword evidence="6 13" id="KW-0812">Transmembrane</keyword>
<dbReference type="GO" id="GO:0005886">
    <property type="term" value="C:plasma membrane"/>
    <property type="evidence" value="ECO:0007669"/>
    <property type="project" value="UniProtKB-SubCell"/>
</dbReference>
<evidence type="ECO:0000313" key="16">
    <source>
        <dbReference type="Proteomes" id="UP000814207"/>
    </source>
</evidence>
<dbReference type="Gene3D" id="1.20.950.20">
    <property type="entry name" value="Transmembrane di-heme cytochromes, Chain C"/>
    <property type="match status" value="1"/>
</dbReference>
<evidence type="ECO:0000256" key="12">
    <source>
        <dbReference type="ARBA" id="ARBA00037975"/>
    </source>
</evidence>
<keyword evidence="3" id="KW-0813">Transport</keyword>
<dbReference type="PANTHER" id="PTHR30529:SF6">
    <property type="entry name" value="BLL0291 PROTEIN"/>
    <property type="match status" value="1"/>
</dbReference>
<proteinExistence type="inferred from homology"/>
<evidence type="ECO:0000256" key="8">
    <source>
        <dbReference type="ARBA" id="ARBA00022982"/>
    </source>
</evidence>
<dbReference type="PANTHER" id="PTHR30529">
    <property type="entry name" value="CYTOCHROME B561"/>
    <property type="match status" value="1"/>
</dbReference>
<keyword evidence="11 13" id="KW-0472">Membrane</keyword>
<evidence type="ECO:0000256" key="13">
    <source>
        <dbReference type="SAM" id="Phobius"/>
    </source>
</evidence>
<accession>A0A9Q3ZUL3</accession>
<sequence length="184" mass="20261">MKPFKTPPTRYNLAARWLHWLMAVLLLATLFIGAAMGSALQWRPQLLNTHLVLGVSIFIVVLLRIGNRLLSTRPLPPAGLSPGHRFGLALVHLCFYALMTTLPLMGWAMLSAGGYPAPSVLGIRLPALVQPEPKLYTTLHDSHAVLAYGFFALILLHLAAALFHAWVKRDGIFTRMGFGSTRKS</sequence>
<evidence type="ECO:0000256" key="9">
    <source>
        <dbReference type="ARBA" id="ARBA00022989"/>
    </source>
</evidence>
<protein>
    <submittedName>
        <fullName evidence="15">Cytochrome b</fullName>
    </submittedName>
</protein>
<keyword evidence="10" id="KW-0408">Iron</keyword>
<evidence type="ECO:0000259" key="14">
    <source>
        <dbReference type="Pfam" id="PF01292"/>
    </source>
</evidence>
<evidence type="ECO:0000256" key="6">
    <source>
        <dbReference type="ARBA" id="ARBA00022692"/>
    </source>
</evidence>
<dbReference type="InterPro" id="IPR052168">
    <property type="entry name" value="Cytochrome_b561_oxidase"/>
</dbReference>
<feature type="transmembrane region" description="Helical" evidence="13">
    <location>
        <begin position="145"/>
        <end position="167"/>
    </location>
</feature>
<dbReference type="InterPro" id="IPR011577">
    <property type="entry name" value="Cyt_b561_bac/Ni-Hgenase"/>
</dbReference>
<evidence type="ECO:0000256" key="11">
    <source>
        <dbReference type="ARBA" id="ARBA00023136"/>
    </source>
</evidence>
<evidence type="ECO:0000256" key="1">
    <source>
        <dbReference type="ARBA" id="ARBA00001970"/>
    </source>
</evidence>
<dbReference type="GO" id="GO:0022904">
    <property type="term" value="P:respiratory electron transport chain"/>
    <property type="evidence" value="ECO:0007669"/>
    <property type="project" value="InterPro"/>
</dbReference>
<name>A0A9Q3ZUL3_PSESX</name>
<dbReference type="AlphaFoldDB" id="A0A9Q3ZUL3"/>
<feature type="domain" description="Cytochrome b561 bacterial/Ni-hydrogenase" evidence="14">
    <location>
        <begin position="10"/>
        <end position="179"/>
    </location>
</feature>
<evidence type="ECO:0000256" key="2">
    <source>
        <dbReference type="ARBA" id="ARBA00004651"/>
    </source>
</evidence>
<comment type="similarity">
    <text evidence="12">Belongs to the cytochrome b561 family.</text>
</comment>
<feature type="transmembrane region" description="Helical" evidence="13">
    <location>
        <begin position="47"/>
        <end position="65"/>
    </location>
</feature>
<organism evidence="15 16">
    <name type="scientific">Pseudomonas syringae</name>
    <dbReference type="NCBI Taxonomy" id="317"/>
    <lineage>
        <taxon>Bacteria</taxon>
        <taxon>Pseudomonadati</taxon>
        <taxon>Pseudomonadota</taxon>
        <taxon>Gammaproteobacteria</taxon>
        <taxon>Pseudomonadales</taxon>
        <taxon>Pseudomonadaceae</taxon>
        <taxon>Pseudomonas</taxon>
    </lineage>
</organism>
<keyword evidence="7" id="KW-0479">Metal-binding</keyword>
<evidence type="ECO:0000256" key="3">
    <source>
        <dbReference type="ARBA" id="ARBA00022448"/>
    </source>
</evidence>
<reference evidence="15" key="1">
    <citation type="submission" date="2019-11" db="EMBL/GenBank/DDBJ databases">
        <title>Epiphytic Pseudomonas syringae from cherry orchards.</title>
        <authorList>
            <person name="Hulin M.T."/>
        </authorList>
    </citation>
    <scope>NUCLEOTIDE SEQUENCE</scope>
    <source>
        <strain evidence="15">PA-6-9A</strain>
    </source>
</reference>
<evidence type="ECO:0000256" key="7">
    <source>
        <dbReference type="ARBA" id="ARBA00022723"/>
    </source>
</evidence>
<evidence type="ECO:0000313" key="15">
    <source>
        <dbReference type="EMBL" id="MCF5064043.1"/>
    </source>
</evidence>
<comment type="caution">
    <text evidence="15">The sequence shown here is derived from an EMBL/GenBank/DDBJ whole genome shotgun (WGS) entry which is preliminary data.</text>
</comment>
<evidence type="ECO:0000256" key="10">
    <source>
        <dbReference type="ARBA" id="ARBA00023004"/>
    </source>
</evidence>
<keyword evidence="9 13" id="KW-1133">Transmembrane helix</keyword>